<dbReference type="EMBL" id="JADKYB010000004">
    <property type="protein sequence ID" value="MBM9504533.1"/>
    <property type="molecule type" value="Genomic_DNA"/>
</dbReference>
<evidence type="ECO:0000313" key="2">
    <source>
        <dbReference type="Proteomes" id="UP000749040"/>
    </source>
</evidence>
<organism evidence="1 2">
    <name type="scientific">Actinacidiphila acididurans</name>
    <dbReference type="NCBI Taxonomy" id="2784346"/>
    <lineage>
        <taxon>Bacteria</taxon>
        <taxon>Bacillati</taxon>
        <taxon>Actinomycetota</taxon>
        <taxon>Actinomycetes</taxon>
        <taxon>Kitasatosporales</taxon>
        <taxon>Streptomycetaceae</taxon>
        <taxon>Actinacidiphila</taxon>
    </lineage>
</organism>
<dbReference type="RefSeq" id="WP_205356419.1">
    <property type="nucleotide sequence ID" value="NZ_JADKYB010000004.1"/>
</dbReference>
<reference evidence="1 2" key="1">
    <citation type="submission" date="2021-01" db="EMBL/GenBank/DDBJ databases">
        <title>Streptomyces acididurans sp. nov., isolated from a peat swamp forest soil.</title>
        <authorList>
            <person name="Chantavorakit T."/>
            <person name="Duangmal K."/>
        </authorList>
    </citation>
    <scope>NUCLEOTIDE SEQUENCE [LARGE SCALE GENOMIC DNA]</scope>
    <source>
        <strain evidence="1 2">KK5PA1</strain>
    </source>
</reference>
<evidence type="ECO:0000313" key="1">
    <source>
        <dbReference type="EMBL" id="MBM9504533.1"/>
    </source>
</evidence>
<sequence>MSRDLERITTLTEALVTGFDERIEYRLSIKTHTAPCLAESTRLRRCACPTTTEMRVKTVRQRALIAQLEDAIAQLQSADSDGRAATVVDPPLPGNFAALDLIDEIRRYLASAVRRARLICGYDVPAGTIRGFVCGHCGGGLRVEDGRAVCTGTADTSPCGTAYAWQDIAALIGGAE</sequence>
<comment type="caution">
    <text evidence="1">The sequence shown here is derived from an EMBL/GenBank/DDBJ whole genome shotgun (WGS) entry which is preliminary data.</text>
</comment>
<protein>
    <submittedName>
        <fullName evidence="1">Uncharacterized protein</fullName>
    </submittedName>
</protein>
<name>A0ABS2TRE6_9ACTN</name>
<gene>
    <name evidence="1" type="ORF">ITX44_08290</name>
</gene>
<dbReference type="Proteomes" id="UP000749040">
    <property type="component" value="Unassembled WGS sequence"/>
</dbReference>
<proteinExistence type="predicted"/>
<accession>A0ABS2TRE6</accession>
<keyword evidence="2" id="KW-1185">Reference proteome</keyword>